<dbReference type="GO" id="GO:0080120">
    <property type="term" value="P:CAAX-box protein maturation"/>
    <property type="evidence" value="ECO:0007669"/>
    <property type="project" value="UniProtKB-ARBA"/>
</dbReference>
<keyword evidence="1" id="KW-0812">Transmembrane</keyword>
<comment type="caution">
    <text evidence="3">The sequence shown here is derived from an EMBL/GenBank/DDBJ whole genome shotgun (WGS) entry which is preliminary data.</text>
</comment>
<evidence type="ECO:0000259" key="2">
    <source>
        <dbReference type="Pfam" id="PF02517"/>
    </source>
</evidence>
<keyword evidence="1" id="KW-1133">Transmembrane helix</keyword>
<dbReference type="Proteomes" id="UP000652681">
    <property type="component" value="Unassembled WGS sequence"/>
</dbReference>
<evidence type="ECO:0000256" key="1">
    <source>
        <dbReference type="SAM" id="Phobius"/>
    </source>
</evidence>
<sequence length="250" mass="28293">MYNYFELNLEWKDTDMQVIVPILSALVFFVIYWFTAQSEKVKASFYKKYDFDNASANHIFFTKYFGFLSMGVAPVIVCFVLIDGMTFADLGLTFYSETAFFTLVWTVGLCALVIPLAAFSAKKPKNLVNYPQIRAKNWTTTIYYKNLLGWALYLFGYELLFRGVLFMPLIEPLGIWPAIAINIALYSATHIPKGLDETIGAIPLGGVLCLLTYASGTIWIAVIVHIAMAWTNSLTALKHHPEIQYTKNGR</sequence>
<proteinExistence type="predicted"/>
<feature type="transmembrane region" description="Helical" evidence="1">
    <location>
        <begin position="201"/>
        <end position="228"/>
    </location>
</feature>
<gene>
    <name evidence="3" type="ORF">H9Y05_01255</name>
</gene>
<feature type="transmembrane region" description="Helical" evidence="1">
    <location>
        <begin position="64"/>
        <end position="87"/>
    </location>
</feature>
<dbReference type="AlphaFoldDB" id="A0A8J6PMV7"/>
<keyword evidence="3" id="KW-0645">Protease</keyword>
<evidence type="ECO:0000313" key="4">
    <source>
        <dbReference type="Proteomes" id="UP000652681"/>
    </source>
</evidence>
<feature type="transmembrane region" description="Helical" evidence="1">
    <location>
        <begin position="142"/>
        <end position="161"/>
    </location>
</feature>
<keyword evidence="1" id="KW-0472">Membrane</keyword>
<dbReference type="RefSeq" id="WP_216713280.1">
    <property type="nucleotide sequence ID" value="NZ_JACVEL010000001.1"/>
</dbReference>
<keyword evidence="3" id="KW-0482">Metalloprotease</keyword>
<evidence type="ECO:0000313" key="3">
    <source>
        <dbReference type="EMBL" id="MBC9811088.1"/>
    </source>
</evidence>
<dbReference type="GO" id="GO:0004175">
    <property type="term" value="F:endopeptidase activity"/>
    <property type="evidence" value="ECO:0007669"/>
    <property type="project" value="UniProtKB-ARBA"/>
</dbReference>
<protein>
    <submittedName>
        <fullName evidence="3">CPBP family intramembrane metalloprotease</fullName>
    </submittedName>
</protein>
<accession>A0A8J6PMV7</accession>
<keyword evidence="3" id="KW-0378">Hydrolase</keyword>
<feature type="transmembrane region" description="Helical" evidence="1">
    <location>
        <begin position="173"/>
        <end position="189"/>
    </location>
</feature>
<feature type="domain" description="CAAX prenyl protease 2/Lysostaphin resistance protein A-like" evidence="2">
    <location>
        <begin position="151"/>
        <end position="230"/>
    </location>
</feature>
<dbReference type="EMBL" id="JACVEL010000001">
    <property type="protein sequence ID" value="MBC9811088.1"/>
    <property type="molecule type" value="Genomic_DNA"/>
</dbReference>
<dbReference type="Pfam" id="PF02517">
    <property type="entry name" value="Rce1-like"/>
    <property type="match status" value="1"/>
</dbReference>
<organism evidence="3 4">
    <name type="scientific">Taishania pollutisoli</name>
    <dbReference type="NCBI Taxonomy" id="2766479"/>
    <lineage>
        <taxon>Bacteria</taxon>
        <taxon>Pseudomonadati</taxon>
        <taxon>Bacteroidota</taxon>
        <taxon>Flavobacteriia</taxon>
        <taxon>Flavobacteriales</taxon>
        <taxon>Crocinitomicaceae</taxon>
        <taxon>Taishania</taxon>
    </lineage>
</organism>
<dbReference type="GO" id="GO:0008237">
    <property type="term" value="F:metallopeptidase activity"/>
    <property type="evidence" value="ECO:0007669"/>
    <property type="project" value="UniProtKB-KW"/>
</dbReference>
<keyword evidence="4" id="KW-1185">Reference proteome</keyword>
<dbReference type="InterPro" id="IPR003675">
    <property type="entry name" value="Rce1/LyrA-like_dom"/>
</dbReference>
<feature type="transmembrane region" description="Helical" evidence="1">
    <location>
        <begin position="99"/>
        <end position="121"/>
    </location>
</feature>
<reference evidence="3" key="1">
    <citation type="submission" date="2020-09" db="EMBL/GenBank/DDBJ databases">
        <title>Taishania pollutisoli gen. nov., sp. nov., Isolated from Tetrabromobisphenol A-Contaminated Soil.</title>
        <authorList>
            <person name="Chen Q."/>
        </authorList>
    </citation>
    <scope>NUCLEOTIDE SEQUENCE</scope>
    <source>
        <strain evidence="3">CZZ-1</strain>
    </source>
</reference>
<name>A0A8J6PMV7_9FLAO</name>
<feature type="transmembrane region" description="Helical" evidence="1">
    <location>
        <begin position="16"/>
        <end position="35"/>
    </location>
</feature>